<name>A0A0A8ZER5_ARUDO</name>
<reference evidence="1" key="2">
    <citation type="journal article" date="2015" name="Data Brief">
        <title>Shoot transcriptome of the giant reed, Arundo donax.</title>
        <authorList>
            <person name="Barrero R.A."/>
            <person name="Guerrero F.D."/>
            <person name="Moolhuijzen P."/>
            <person name="Goolsby J.A."/>
            <person name="Tidwell J."/>
            <person name="Bellgard S.E."/>
            <person name="Bellgard M.I."/>
        </authorList>
    </citation>
    <scope>NUCLEOTIDE SEQUENCE</scope>
    <source>
        <tissue evidence="1">Shoot tissue taken approximately 20 cm above the soil surface</tissue>
    </source>
</reference>
<dbReference type="EMBL" id="GBRH01259996">
    <property type="protein sequence ID" value="JAD37899.1"/>
    <property type="molecule type" value="Transcribed_RNA"/>
</dbReference>
<reference evidence="1" key="1">
    <citation type="submission" date="2014-09" db="EMBL/GenBank/DDBJ databases">
        <authorList>
            <person name="Magalhaes I.L.F."/>
            <person name="Oliveira U."/>
            <person name="Santos F.R."/>
            <person name="Vidigal T.H.D.A."/>
            <person name="Brescovit A.D."/>
            <person name="Santos A.J."/>
        </authorList>
    </citation>
    <scope>NUCLEOTIDE SEQUENCE</scope>
    <source>
        <tissue evidence="1">Shoot tissue taken approximately 20 cm above the soil surface</tissue>
    </source>
</reference>
<organism evidence="1">
    <name type="scientific">Arundo donax</name>
    <name type="common">Giant reed</name>
    <name type="synonym">Donax arundinaceus</name>
    <dbReference type="NCBI Taxonomy" id="35708"/>
    <lineage>
        <taxon>Eukaryota</taxon>
        <taxon>Viridiplantae</taxon>
        <taxon>Streptophyta</taxon>
        <taxon>Embryophyta</taxon>
        <taxon>Tracheophyta</taxon>
        <taxon>Spermatophyta</taxon>
        <taxon>Magnoliopsida</taxon>
        <taxon>Liliopsida</taxon>
        <taxon>Poales</taxon>
        <taxon>Poaceae</taxon>
        <taxon>PACMAD clade</taxon>
        <taxon>Arundinoideae</taxon>
        <taxon>Arundineae</taxon>
        <taxon>Arundo</taxon>
    </lineage>
</organism>
<proteinExistence type="predicted"/>
<dbReference type="AlphaFoldDB" id="A0A0A8ZER5"/>
<protein>
    <submittedName>
        <fullName evidence="1">Uncharacterized protein</fullName>
    </submittedName>
</protein>
<sequence>MLASSPIPCSDMASSNSSIVMYPLLSLSKCRNARNKSSAFSRLCLFIMAVRNST</sequence>
<accession>A0A0A8ZER5</accession>
<evidence type="ECO:0000313" key="1">
    <source>
        <dbReference type="EMBL" id="JAD37899.1"/>
    </source>
</evidence>